<dbReference type="Pfam" id="PF00005">
    <property type="entry name" value="ABC_tran"/>
    <property type="match status" value="1"/>
</dbReference>
<keyword evidence="1" id="KW-0813">Transport</keyword>
<dbReference type="PROSITE" id="PS00211">
    <property type="entry name" value="ABC_TRANSPORTER_1"/>
    <property type="match status" value="1"/>
</dbReference>
<dbReference type="InterPro" id="IPR027417">
    <property type="entry name" value="P-loop_NTPase"/>
</dbReference>
<evidence type="ECO:0000256" key="4">
    <source>
        <dbReference type="SAM" id="MobiDB-lite"/>
    </source>
</evidence>
<feature type="region of interest" description="Disordered" evidence="4">
    <location>
        <begin position="129"/>
        <end position="149"/>
    </location>
</feature>
<comment type="caution">
    <text evidence="6">The sequence shown here is derived from an EMBL/GenBank/DDBJ whole genome shotgun (WGS) entry which is preliminary data.</text>
</comment>
<dbReference type="InterPro" id="IPR015854">
    <property type="entry name" value="ABC_transpr_LolD-like"/>
</dbReference>
<dbReference type="Gene3D" id="3.40.50.300">
    <property type="entry name" value="P-loop containing nucleotide triphosphate hydrolases"/>
    <property type="match status" value="1"/>
</dbReference>
<sequence>MGVEQTERKHLLVVDDLTRRFRRRGKDFDAVSHVDLVMDEGDFVAIVGRSGNGKSTLISMIAGLIEPTSGTVRVDGEIVGRMDDRTLSRLRNQTIGFVMQSQTLLSNLTVLDNVVLPATLFDDAAGAAGPAAQSDVSGGEASDAMPEDAITPDPLNERAMALLERLGVADLAGSYPKELSGGEMRRVSIARALMNGPRLLIADEPTGDLDQESTEVVMNLLRGLADEGTAVLMVTHDSEALGYADYALRMDAGVLSRP</sequence>
<dbReference type="STRING" id="78345.BMERY_0779"/>
<keyword evidence="7" id="KW-1185">Reference proteome</keyword>
<dbReference type="PANTHER" id="PTHR24220:SF662">
    <property type="entry name" value="ABC TRANSPORTER ATP-BINDING PROTEIN"/>
    <property type="match status" value="1"/>
</dbReference>
<accession>A0A087BGZ4</accession>
<evidence type="ECO:0000256" key="3">
    <source>
        <dbReference type="ARBA" id="ARBA00022840"/>
    </source>
</evidence>
<dbReference type="EMBL" id="JGZC01000006">
    <property type="protein sequence ID" value="KFI70294.1"/>
    <property type="molecule type" value="Genomic_DNA"/>
</dbReference>
<protein>
    <submittedName>
        <fullName evidence="6">ATP-binding protein of ABC transporter system</fullName>
        <ecNumber evidence="6">3.6.3.28</ecNumber>
    </submittedName>
</protein>
<reference evidence="6 7" key="1">
    <citation type="submission" date="2014-03" db="EMBL/GenBank/DDBJ databases">
        <title>Genomics of Bifidobacteria.</title>
        <authorList>
            <person name="Ventura M."/>
            <person name="Milani C."/>
            <person name="Lugli G.A."/>
        </authorList>
    </citation>
    <scope>NUCLEOTIDE SEQUENCE [LARGE SCALE GENOMIC DNA]</scope>
    <source>
        <strain evidence="6 7">LMG 11341</strain>
    </source>
</reference>
<evidence type="ECO:0000313" key="6">
    <source>
        <dbReference type="EMBL" id="KFI70294.1"/>
    </source>
</evidence>
<dbReference type="GO" id="GO:0016887">
    <property type="term" value="F:ATP hydrolysis activity"/>
    <property type="evidence" value="ECO:0007669"/>
    <property type="project" value="InterPro"/>
</dbReference>
<evidence type="ECO:0000259" key="5">
    <source>
        <dbReference type="PROSITE" id="PS50893"/>
    </source>
</evidence>
<evidence type="ECO:0000256" key="2">
    <source>
        <dbReference type="ARBA" id="ARBA00022741"/>
    </source>
</evidence>
<dbReference type="eggNOG" id="COG1136">
    <property type="taxonomic scope" value="Bacteria"/>
</dbReference>
<dbReference type="EC" id="3.6.3.28" evidence="6"/>
<dbReference type="GO" id="GO:0005886">
    <property type="term" value="C:plasma membrane"/>
    <property type="evidence" value="ECO:0007669"/>
    <property type="project" value="TreeGrafter"/>
</dbReference>
<evidence type="ECO:0000313" key="7">
    <source>
        <dbReference type="Proteomes" id="UP000029060"/>
    </source>
</evidence>
<dbReference type="SUPFAM" id="SSF52540">
    <property type="entry name" value="P-loop containing nucleoside triphosphate hydrolases"/>
    <property type="match status" value="1"/>
</dbReference>
<dbReference type="InterPro" id="IPR017871">
    <property type="entry name" value="ABC_transporter-like_CS"/>
</dbReference>
<keyword evidence="2" id="KW-0547">Nucleotide-binding</keyword>
<gene>
    <name evidence="6" type="ORF">BMERY_0779</name>
</gene>
<dbReference type="PROSITE" id="PS50893">
    <property type="entry name" value="ABC_TRANSPORTER_2"/>
    <property type="match status" value="1"/>
</dbReference>
<organism evidence="6 7">
    <name type="scientific">Bifidobacterium merycicum</name>
    <dbReference type="NCBI Taxonomy" id="78345"/>
    <lineage>
        <taxon>Bacteria</taxon>
        <taxon>Bacillati</taxon>
        <taxon>Actinomycetota</taxon>
        <taxon>Actinomycetes</taxon>
        <taxon>Bifidobacteriales</taxon>
        <taxon>Bifidobacteriaceae</taxon>
        <taxon>Bifidobacterium</taxon>
    </lineage>
</organism>
<dbReference type="Proteomes" id="UP000029060">
    <property type="component" value="Unassembled WGS sequence"/>
</dbReference>
<dbReference type="GO" id="GO:0022857">
    <property type="term" value="F:transmembrane transporter activity"/>
    <property type="evidence" value="ECO:0007669"/>
    <property type="project" value="TreeGrafter"/>
</dbReference>
<dbReference type="AlphaFoldDB" id="A0A087BGZ4"/>
<dbReference type="InterPro" id="IPR003593">
    <property type="entry name" value="AAA+_ATPase"/>
</dbReference>
<feature type="domain" description="ABC transporter" evidence="5">
    <location>
        <begin position="12"/>
        <end position="258"/>
    </location>
</feature>
<evidence type="ECO:0000256" key="1">
    <source>
        <dbReference type="ARBA" id="ARBA00022448"/>
    </source>
</evidence>
<dbReference type="GO" id="GO:0005524">
    <property type="term" value="F:ATP binding"/>
    <property type="evidence" value="ECO:0007669"/>
    <property type="project" value="UniProtKB-KW"/>
</dbReference>
<dbReference type="PANTHER" id="PTHR24220">
    <property type="entry name" value="IMPORT ATP-BINDING PROTEIN"/>
    <property type="match status" value="1"/>
</dbReference>
<dbReference type="RefSeq" id="WP_033523518.1">
    <property type="nucleotide sequence ID" value="NZ_CADAXU010000008.1"/>
</dbReference>
<dbReference type="InterPro" id="IPR017911">
    <property type="entry name" value="MacB-like_ATP-bd"/>
</dbReference>
<keyword evidence="6" id="KW-0378">Hydrolase</keyword>
<dbReference type="OrthoDB" id="9802264at2"/>
<dbReference type="InterPro" id="IPR003439">
    <property type="entry name" value="ABC_transporter-like_ATP-bd"/>
</dbReference>
<dbReference type="CDD" id="cd03255">
    <property type="entry name" value="ABC_MJ0796_LolCDE_FtsE"/>
    <property type="match status" value="1"/>
</dbReference>
<proteinExistence type="predicted"/>
<dbReference type="SMART" id="SM00382">
    <property type="entry name" value="AAA"/>
    <property type="match status" value="1"/>
</dbReference>
<keyword evidence="3 6" id="KW-0067">ATP-binding</keyword>
<name>A0A087BGZ4_9BIFI</name>